<dbReference type="STRING" id="1194695.A0A5A7VK04"/>
<evidence type="ECO:0000256" key="5">
    <source>
        <dbReference type="ARBA" id="ARBA00022801"/>
    </source>
</evidence>
<evidence type="ECO:0000256" key="6">
    <source>
        <dbReference type="ARBA" id="ARBA00022918"/>
    </source>
</evidence>
<evidence type="ECO:0000259" key="7">
    <source>
        <dbReference type="Pfam" id="PF17917"/>
    </source>
</evidence>
<protein>
    <submittedName>
        <fullName evidence="8">Transposon Tf2-1 polyprotein isoform X1</fullName>
    </submittedName>
</protein>
<dbReference type="CDD" id="cd09274">
    <property type="entry name" value="RNase_HI_RT_Ty3"/>
    <property type="match status" value="1"/>
</dbReference>
<accession>A0A5A7VK04</accession>
<proteinExistence type="predicted"/>
<evidence type="ECO:0000256" key="2">
    <source>
        <dbReference type="ARBA" id="ARBA00022695"/>
    </source>
</evidence>
<evidence type="ECO:0000313" key="8">
    <source>
        <dbReference type="EMBL" id="KAA0065749.1"/>
    </source>
</evidence>
<dbReference type="InterPro" id="IPR041373">
    <property type="entry name" value="RT_RNaseH"/>
</dbReference>
<dbReference type="Proteomes" id="UP000321393">
    <property type="component" value="Unassembled WGS sequence"/>
</dbReference>
<keyword evidence="2" id="KW-0548">Nucleotidyltransferase</keyword>
<dbReference type="GO" id="GO:0003964">
    <property type="term" value="F:RNA-directed DNA polymerase activity"/>
    <property type="evidence" value="ECO:0007669"/>
    <property type="project" value="UniProtKB-KW"/>
</dbReference>
<keyword evidence="1" id="KW-0808">Transferase</keyword>
<dbReference type="GO" id="GO:0004519">
    <property type="term" value="F:endonuclease activity"/>
    <property type="evidence" value="ECO:0007669"/>
    <property type="project" value="UniProtKB-KW"/>
</dbReference>
<evidence type="ECO:0000256" key="3">
    <source>
        <dbReference type="ARBA" id="ARBA00022722"/>
    </source>
</evidence>
<evidence type="ECO:0000313" key="11">
    <source>
        <dbReference type="Proteomes" id="UP000321947"/>
    </source>
</evidence>
<dbReference type="EMBL" id="SSTE01001190">
    <property type="protein sequence ID" value="KAA0065749.1"/>
    <property type="molecule type" value="Genomic_DNA"/>
</dbReference>
<dbReference type="SUPFAM" id="SSF56672">
    <property type="entry name" value="DNA/RNA polymerases"/>
    <property type="match status" value="1"/>
</dbReference>
<sequence length="144" mass="16709">MMTLLVLALPDFNATFEIETDALGYRIRAVLTQSKCPIAYFSRMLVVRDRVKPVYERELMVVVLAVQRWRSYLLGRKFVVTTDQRSLKFLLEQRVIQPQYQKWIAKLLGYSFKVVYKPGLENKAADALSRMPPIVHLCNLTTPT</sequence>
<keyword evidence="5" id="KW-0378">Hydrolase</keyword>
<dbReference type="InterPro" id="IPR043502">
    <property type="entry name" value="DNA/RNA_pol_sf"/>
</dbReference>
<dbReference type="PANTHER" id="PTHR34072:SF55">
    <property type="entry name" value="DNA_RNA POLYMERASES SUPERFAMILY PROTEIN"/>
    <property type="match status" value="1"/>
</dbReference>
<keyword evidence="6" id="KW-0695">RNA-directed DNA polymerase</keyword>
<comment type="caution">
    <text evidence="8">The sequence shown here is derived from an EMBL/GenBank/DDBJ whole genome shotgun (WGS) entry which is preliminary data.</text>
</comment>
<evidence type="ECO:0000313" key="9">
    <source>
        <dbReference type="EMBL" id="TYK13773.1"/>
    </source>
</evidence>
<gene>
    <name evidence="9" type="ORF">E5676_scaffold488G00350</name>
    <name evidence="8" type="ORF">E6C27_scaffold37G00400</name>
</gene>
<keyword evidence="3" id="KW-0540">Nuclease</keyword>
<dbReference type="EMBL" id="SSTD01009754">
    <property type="protein sequence ID" value="TYK13773.1"/>
    <property type="molecule type" value="Genomic_DNA"/>
</dbReference>
<keyword evidence="4" id="KW-0255">Endonuclease</keyword>
<evidence type="ECO:0000256" key="1">
    <source>
        <dbReference type="ARBA" id="ARBA00022679"/>
    </source>
</evidence>
<dbReference type="AlphaFoldDB" id="A0A5A7VK04"/>
<feature type="domain" description="Reverse transcriptase RNase H-like" evidence="7">
    <location>
        <begin position="11"/>
        <end position="110"/>
    </location>
</feature>
<evidence type="ECO:0000256" key="4">
    <source>
        <dbReference type="ARBA" id="ARBA00022759"/>
    </source>
</evidence>
<reference evidence="10 11" key="1">
    <citation type="submission" date="2019-08" db="EMBL/GenBank/DDBJ databases">
        <title>Draft genome sequences of two oriental melons (Cucumis melo L. var makuwa).</title>
        <authorList>
            <person name="Kwon S.-Y."/>
        </authorList>
    </citation>
    <scope>NUCLEOTIDE SEQUENCE [LARGE SCALE GENOMIC DNA]</scope>
    <source>
        <strain evidence="11">cv. Chang Bougi</strain>
        <strain evidence="10">cv. SW 3</strain>
        <tissue evidence="8">Leaf</tissue>
    </source>
</reference>
<organism evidence="8 10">
    <name type="scientific">Cucumis melo var. makuwa</name>
    <name type="common">Oriental melon</name>
    <dbReference type="NCBI Taxonomy" id="1194695"/>
    <lineage>
        <taxon>Eukaryota</taxon>
        <taxon>Viridiplantae</taxon>
        <taxon>Streptophyta</taxon>
        <taxon>Embryophyta</taxon>
        <taxon>Tracheophyta</taxon>
        <taxon>Spermatophyta</taxon>
        <taxon>Magnoliopsida</taxon>
        <taxon>eudicotyledons</taxon>
        <taxon>Gunneridae</taxon>
        <taxon>Pentapetalae</taxon>
        <taxon>rosids</taxon>
        <taxon>fabids</taxon>
        <taxon>Cucurbitales</taxon>
        <taxon>Cucurbitaceae</taxon>
        <taxon>Benincaseae</taxon>
        <taxon>Cucumis</taxon>
    </lineage>
</organism>
<dbReference type="Proteomes" id="UP000321947">
    <property type="component" value="Unassembled WGS sequence"/>
</dbReference>
<dbReference type="Pfam" id="PF17917">
    <property type="entry name" value="RT_RNaseH"/>
    <property type="match status" value="1"/>
</dbReference>
<name>A0A5A7VK04_CUCMM</name>
<dbReference type="PANTHER" id="PTHR34072">
    <property type="entry name" value="ENZYMATIC POLYPROTEIN-RELATED"/>
    <property type="match status" value="1"/>
</dbReference>
<dbReference type="GO" id="GO:0016787">
    <property type="term" value="F:hydrolase activity"/>
    <property type="evidence" value="ECO:0007669"/>
    <property type="project" value="UniProtKB-KW"/>
</dbReference>
<dbReference type="Gene3D" id="3.10.20.370">
    <property type="match status" value="1"/>
</dbReference>
<evidence type="ECO:0000313" key="10">
    <source>
        <dbReference type="Proteomes" id="UP000321393"/>
    </source>
</evidence>
<dbReference type="OrthoDB" id="10055717at2759"/>